<evidence type="ECO:0000313" key="2">
    <source>
        <dbReference type="EMBL" id="CCC93348.1"/>
    </source>
</evidence>
<gene>
    <name evidence="2" type="ORF">TCIL3000_10_1070</name>
</gene>
<feature type="transmembrane region" description="Helical" evidence="1">
    <location>
        <begin position="96"/>
        <end position="117"/>
    </location>
</feature>
<keyword evidence="1" id="KW-1133">Transmembrane helix</keyword>
<dbReference type="Pfam" id="PF14934">
    <property type="entry name" value="TMEM254"/>
    <property type="match status" value="1"/>
</dbReference>
<organism evidence="2">
    <name type="scientific">Trypanosoma congolense (strain IL3000)</name>
    <dbReference type="NCBI Taxonomy" id="1068625"/>
    <lineage>
        <taxon>Eukaryota</taxon>
        <taxon>Discoba</taxon>
        <taxon>Euglenozoa</taxon>
        <taxon>Kinetoplastea</taxon>
        <taxon>Metakinetoplastina</taxon>
        <taxon>Trypanosomatida</taxon>
        <taxon>Trypanosomatidae</taxon>
        <taxon>Trypanosoma</taxon>
        <taxon>Nannomonas</taxon>
    </lineage>
</organism>
<reference evidence="2" key="1">
    <citation type="journal article" date="2012" name="Proc. Natl. Acad. Sci. U.S.A.">
        <title>Antigenic diversity is generated by distinct evolutionary mechanisms in African trypanosome species.</title>
        <authorList>
            <person name="Jackson A.P."/>
            <person name="Berry A."/>
            <person name="Aslett M."/>
            <person name="Allison H.C."/>
            <person name="Burton P."/>
            <person name="Vavrova-Anderson J."/>
            <person name="Brown R."/>
            <person name="Browne H."/>
            <person name="Corton N."/>
            <person name="Hauser H."/>
            <person name="Gamble J."/>
            <person name="Gilderthorp R."/>
            <person name="Marcello L."/>
            <person name="McQuillan J."/>
            <person name="Otto T.D."/>
            <person name="Quail M.A."/>
            <person name="Sanders M.J."/>
            <person name="van Tonder A."/>
            <person name="Ginger M.L."/>
            <person name="Field M.C."/>
            <person name="Barry J.D."/>
            <person name="Hertz-Fowler C."/>
            <person name="Berriman M."/>
        </authorList>
    </citation>
    <scope>NUCLEOTIDE SEQUENCE</scope>
    <source>
        <strain evidence="2">IL3000</strain>
    </source>
</reference>
<dbReference type="EMBL" id="HE575323">
    <property type="protein sequence ID" value="CCC93348.1"/>
    <property type="molecule type" value="Genomic_DNA"/>
</dbReference>
<keyword evidence="1" id="KW-0472">Membrane</keyword>
<dbReference type="AlphaFoldDB" id="G0UVD3"/>
<dbReference type="InterPro" id="IPR028110">
    <property type="entry name" value="TMEM254"/>
</dbReference>
<keyword evidence="1" id="KW-0812">Transmembrane</keyword>
<dbReference type="VEuPathDB" id="TriTrypDB:TcIL3000_10_1070"/>
<name>G0UVD3_TRYCI</name>
<evidence type="ECO:0000256" key="1">
    <source>
        <dbReference type="SAM" id="Phobius"/>
    </source>
</evidence>
<sequence length="165" mass="18291">MERTSSPRKVVTRGKTRELPYRRPWSLFAPTLLCFILFNYFAFGTTINDDGTDIVPTRLISGGAASVFRAARVLLENHLIRNMFIVSRFFFHGIGGIRVVCMAAWLLHCIEAVVAAWVCSRCGADRRTFGLYVVMTLFGGVTQLGPLLEAQRTYLGKAAGARGAE</sequence>
<feature type="transmembrane region" description="Helical" evidence="1">
    <location>
        <begin position="129"/>
        <end position="148"/>
    </location>
</feature>
<feature type="transmembrane region" description="Helical" evidence="1">
    <location>
        <begin position="25"/>
        <end position="43"/>
    </location>
</feature>
<accession>G0UVD3</accession>
<proteinExistence type="predicted"/>
<protein>
    <submittedName>
        <fullName evidence="2">Uncharacterized protein</fullName>
    </submittedName>
</protein>